<evidence type="ECO:0000313" key="11">
    <source>
        <dbReference type="Proteomes" id="UP000224567"/>
    </source>
</evidence>
<keyword evidence="3" id="KW-0805">Transcription regulation</keyword>
<reference evidence="11" key="2">
    <citation type="journal article" date="2017" name="J. Anim. Genet.">
        <title>Multiple reference genome sequences of hot pepper reveal the massive evolution of plant disease resistance genes by retroduplication.</title>
        <authorList>
            <person name="Kim S."/>
            <person name="Park J."/>
            <person name="Yeom S.-I."/>
            <person name="Kim Y.-M."/>
            <person name="Seo E."/>
            <person name="Kim K.-T."/>
            <person name="Kim M.-S."/>
            <person name="Lee J.M."/>
            <person name="Cheong K."/>
            <person name="Shin H.-S."/>
            <person name="Kim S.-B."/>
            <person name="Han K."/>
            <person name="Lee J."/>
            <person name="Park M."/>
            <person name="Lee H.-A."/>
            <person name="Lee H.-Y."/>
            <person name="Lee Y."/>
            <person name="Oh S."/>
            <person name="Lee J.H."/>
            <person name="Choi E."/>
            <person name="Choi E."/>
            <person name="Lee S.E."/>
            <person name="Jeon J."/>
            <person name="Kim H."/>
            <person name="Choi G."/>
            <person name="Song H."/>
            <person name="Lee J."/>
            <person name="Lee S.-C."/>
            <person name="Kwon J.-K."/>
            <person name="Lee H.-Y."/>
            <person name="Koo N."/>
            <person name="Hong Y."/>
            <person name="Kim R.W."/>
            <person name="Kang W.-H."/>
            <person name="Huh J.H."/>
            <person name="Kang B.-C."/>
            <person name="Yang T.-J."/>
            <person name="Lee Y.-H."/>
            <person name="Bennetzen J.L."/>
            <person name="Choi D."/>
        </authorList>
    </citation>
    <scope>NUCLEOTIDE SEQUENCE [LARGE SCALE GENOMIC DNA]</scope>
    <source>
        <strain evidence="11">cv. PBC81</strain>
    </source>
</reference>
<keyword evidence="4" id="KW-0238">DNA-binding</keyword>
<dbReference type="InterPro" id="IPR016177">
    <property type="entry name" value="DNA-bd_dom_sf"/>
</dbReference>
<feature type="region of interest" description="Disordered" evidence="8">
    <location>
        <begin position="87"/>
        <end position="107"/>
    </location>
</feature>
<dbReference type="Pfam" id="PF00847">
    <property type="entry name" value="AP2"/>
    <property type="match status" value="1"/>
</dbReference>
<dbReference type="GO" id="GO:0003677">
    <property type="term" value="F:DNA binding"/>
    <property type="evidence" value="ECO:0007669"/>
    <property type="project" value="UniProtKB-KW"/>
</dbReference>
<evidence type="ECO:0000256" key="4">
    <source>
        <dbReference type="ARBA" id="ARBA00023125"/>
    </source>
</evidence>
<dbReference type="InterPro" id="IPR001471">
    <property type="entry name" value="AP2/ERF_dom"/>
</dbReference>
<keyword evidence="7" id="KW-0539">Nucleus</keyword>
<dbReference type="EMBL" id="MLFT02000002">
    <property type="protein sequence ID" value="PHT56909.1"/>
    <property type="molecule type" value="Genomic_DNA"/>
</dbReference>
<dbReference type="GO" id="GO:0003700">
    <property type="term" value="F:DNA-binding transcription factor activity"/>
    <property type="evidence" value="ECO:0007669"/>
    <property type="project" value="InterPro"/>
</dbReference>
<dbReference type="PROSITE" id="PS51032">
    <property type="entry name" value="AP2_ERF"/>
    <property type="match status" value="1"/>
</dbReference>
<dbReference type="InterPro" id="IPR036955">
    <property type="entry name" value="AP2/ERF_dom_sf"/>
</dbReference>
<evidence type="ECO:0000256" key="2">
    <source>
        <dbReference type="ARBA" id="ARBA00022821"/>
    </source>
</evidence>
<feature type="compositionally biased region" description="Basic residues" evidence="8">
    <location>
        <begin position="90"/>
        <end position="99"/>
    </location>
</feature>
<accession>A0A2G2XHH3</accession>
<evidence type="ECO:0000313" key="10">
    <source>
        <dbReference type="EMBL" id="PHT56909.1"/>
    </source>
</evidence>
<dbReference type="GO" id="GO:0006952">
    <property type="term" value="P:defense response"/>
    <property type="evidence" value="ECO:0007669"/>
    <property type="project" value="UniProtKB-KW"/>
</dbReference>
<keyword evidence="5" id="KW-0010">Activator</keyword>
<evidence type="ECO:0000256" key="7">
    <source>
        <dbReference type="ARBA" id="ARBA00023242"/>
    </source>
</evidence>
<dbReference type="STRING" id="33114.A0A2G2XHH3"/>
<keyword evidence="6" id="KW-0804">Transcription</keyword>
<comment type="subcellular location">
    <subcellularLocation>
        <location evidence="1">Nucleus</location>
    </subcellularLocation>
</comment>
<evidence type="ECO:0000256" key="5">
    <source>
        <dbReference type="ARBA" id="ARBA00023159"/>
    </source>
</evidence>
<dbReference type="SUPFAM" id="SSF54171">
    <property type="entry name" value="DNA-binding domain"/>
    <property type="match status" value="1"/>
</dbReference>
<dbReference type="OrthoDB" id="49610at2759"/>
<dbReference type="FunFam" id="3.30.730.10:FF:000001">
    <property type="entry name" value="Ethylene-responsive transcription factor 2"/>
    <property type="match status" value="1"/>
</dbReference>
<dbReference type="CDD" id="cd00018">
    <property type="entry name" value="AP2"/>
    <property type="match status" value="1"/>
</dbReference>
<organism evidence="10 11">
    <name type="scientific">Capsicum baccatum</name>
    <name type="common">Peruvian pepper</name>
    <dbReference type="NCBI Taxonomy" id="33114"/>
    <lineage>
        <taxon>Eukaryota</taxon>
        <taxon>Viridiplantae</taxon>
        <taxon>Streptophyta</taxon>
        <taxon>Embryophyta</taxon>
        <taxon>Tracheophyta</taxon>
        <taxon>Spermatophyta</taxon>
        <taxon>Magnoliopsida</taxon>
        <taxon>eudicotyledons</taxon>
        <taxon>Gunneridae</taxon>
        <taxon>Pentapetalae</taxon>
        <taxon>asterids</taxon>
        <taxon>lamiids</taxon>
        <taxon>Solanales</taxon>
        <taxon>Solanaceae</taxon>
        <taxon>Solanoideae</taxon>
        <taxon>Capsiceae</taxon>
        <taxon>Capsicum</taxon>
    </lineage>
</organism>
<sequence>MNNDCTLPTHKLTRNQEHHYMVSALYHVLSSTDDCRMDGEAAQLLREVQNVATSDNSMPRRDIIMDSDSVQPGASSYHIGNSLNVELQQGKKRRRSRTNTKKEFRGVRQRPWGKWAAEIRNPHKAQRLWLGTFATAEDAARAYDKKAVEFRGEKAKTNFPIEEYIDGVVTNDQNRTPMVVVEDEEAVQNVMNGAEVAAVGAVNNAHNIDVENSMENDKDDFWENLEEDGLVKMITRTC</sequence>
<evidence type="ECO:0000256" key="3">
    <source>
        <dbReference type="ARBA" id="ARBA00023015"/>
    </source>
</evidence>
<dbReference type="PANTHER" id="PTHR31190:SF110">
    <property type="entry name" value="OS07G0227600 PROTEIN"/>
    <property type="match status" value="1"/>
</dbReference>
<gene>
    <name evidence="10" type="ORF">CQW23_05395</name>
</gene>
<dbReference type="PRINTS" id="PR00367">
    <property type="entry name" value="ETHRSPELEMNT"/>
</dbReference>
<reference evidence="10 11" key="1">
    <citation type="journal article" date="2017" name="Genome Biol.">
        <title>New reference genome sequences of hot pepper reveal the massive evolution of plant disease-resistance genes by retroduplication.</title>
        <authorList>
            <person name="Kim S."/>
            <person name="Park J."/>
            <person name="Yeom S.I."/>
            <person name="Kim Y.M."/>
            <person name="Seo E."/>
            <person name="Kim K.T."/>
            <person name="Kim M.S."/>
            <person name="Lee J.M."/>
            <person name="Cheong K."/>
            <person name="Shin H.S."/>
            <person name="Kim S.B."/>
            <person name="Han K."/>
            <person name="Lee J."/>
            <person name="Park M."/>
            <person name="Lee H.A."/>
            <person name="Lee H.Y."/>
            <person name="Lee Y."/>
            <person name="Oh S."/>
            <person name="Lee J.H."/>
            <person name="Choi E."/>
            <person name="Choi E."/>
            <person name="Lee S.E."/>
            <person name="Jeon J."/>
            <person name="Kim H."/>
            <person name="Choi G."/>
            <person name="Song H."/>
            <person name="Lee J."/>
            <person name="Lee S.C."/>
            <person name="Kwon J.K."/>
            <person name="Lee H.Y."/>
            <person name="Koo N."/>
            <person name="Hong Y."/>
            <person name="Kim R.W."/>
            <person name="Kang W.H."/>
            <person name="Huh J.H."/>
            <person name="Kang B.C."/>
            <person name="Yang T.J."/>
            <person name="Lee Y.H."/>
            <person name="Bennetzen J.L."/>
            <person name="Choi D."/>
        </authorList>
    </citation>
    <scope>NUCLEOTIDE SEQUENCE [LARGE SCALE GENOMIC DNA]</scope>
    <source>
        <strain evidence="11">cv. PBC81</strain>
    </source>
</reference>
<name>A0A2G2XHH3_CAPBA</name>
<comment type="caution">
    <text evidence="10">The sequence shown here is derived from an EMBL/GenBank/DDBJ whole genome shotgun (WGS) entry which is preliminary data.</text>
</comment>
<keyword evidence="2" id="KW-0611">Plant defense</keyword>
<dbReference type="GO" id="GO:0005634">
    <property type="term" value="C:nucleus"/>
    <property type="evidence" value="ECO:0007669"/>
    <property type="project" value="UniProtKB-SubCell"/>
</dbReference>
<evidence type="ECO:0000256" key="6">
    <source>
        <dbReference type="ARBA" id="ARBA00023163"/>
    </source>
</evidence>
<evidence type="ECO:0000256" key="1">
    <source>
        <dbReference type="ARBA" id="ARBA00004123"/>
    </source>
</evidence>
<dbReference type="InterPro" id="IPR044808">
    <property type="entry name" value="ERF_plant"/>
</dbReference>
<dbReference type="GO" id="GO:0009873">
    <property type="term" value="P:ethylene-activated signaling pathway"/>
    <property type="evidence" value="ECO:0007669"/>
    <property type="project" value="InterPro"/>
</dbReference>
<evidence type="ECO:0000259" key="9">
    <source>
        <dbReference type="PROSITE" id="PS51032"/>
    </source>
</evidence>
<keyword evidence="11" id="KW-1185">Reference proteome</keyword>
<dbReference type="SMART" id="SM00380">
    <property type="entry name" value="AP2"/>
    <property type="match status" value="1"/>
</dbReference>
<evidence type="ECO:0000256" key="8">
    <source>
        <dbReference type="SAM" id="MobiDB-lite"/>
    </source>
</evidence>
<protein>
    <submittedName>
        <fullName evidence="10">Ethylene-responsive transcription factor 9</fullName>
    </submittedName>
</protein>
<dbReference type="PANTHER" id="PTHR31190">
    <property type="entry name" value="DNA-BINDING DOMAIN"/>
    <property type="match status" value="1"/>
</dbReference>
<proteinExistence type="predicted"/>
<dbReference type="AlphaFoldDB" id="A0A2G2XHH3"/>
<dbReference type="Gene3D" id="3.30.730.10">
    <property type="entry name" value="AP2/ERF domain"/>
    <property type="match status" value="1"/>
</dbReference>
<feature type="domain" description="AP2/ERF" evidence="9">
    <location>
        <begin position="103"/>
        <end position="160"/>
    </location>
</feature>
<dbReference type="Proteomes" id="UP000224567">
    <property type="component" value="Unassembled WGS sequence"/>
</dbReference>